<evidence type="ECO:0000313" key="4">
    <source>
        <dbReference type="Proteomes" id="UP000280881"/>
    </source>
</evidence>
<dbReference type="SUPFAM" id="SSF52518">
    <property type="entry name" value="Thiamin diphosphate-binding fold (THDP-binding)"/>
    <property type="match status" value="1"/>
</dbReference>
<evidence type="ECO:0000259" key="2">
    <source>
        <dbReference type="Pfam" id="PF02775"/>
    </source>
</evidence>
<keyword evidence="1" id="KW-0560">Oxidoreductase</keyword>
<dbReference type="CDD" id="cd03376">
    <property type="entry name" value="TPP_PFOR_porB_like"/>
    <property type="match status" value="1"/>
</dbReference>
<dbReference type="GO" id="GO:0030976">
    <property type="term" value="F:thiamine pyrophosphate binding"/>
    <property type="evidence" value="ECO:0007669"/>
    <property type="project" value="InterPro"/>
</dbReference>
<dbReference type="GO" id="GO:0044281">
    <property type="term" value="P:small molecule metabolic process"/>
    <property type="evidence" value="ECO:0007669"/>
    <property type="project" value="UniProtKB-ARBA"/>
</dbReference>
<reference evidence="3 4" key="1">
    <citation type="submission" date="2018-10" db="EMBL/GenBank/DDBJ databases">
        <title>Genomic Encyclopedia of Type Strains, Phase IV (KMG-IV): sequencing the most valuable type-strain genomes for metagenomic binning, comparative biology and taxonomic classification.</title>
        <authorList>
            <person name="Goeker M."/>
        </authorList>
    </citation>
    <scope>NUCLEOTIDE SEQUENCE [LARGE SCALE GENOMIC DNA]</scope>
    <source>
        <strain evidence="3 4">DSM 15521</strain>
    </source>
</reference>
<dbReference type="InterPro" id="IPR011766">
    <property type="entry name" value="TPP_enzyme_TPP-bd"/>
</dbReference>
<feature type="domain" description="Thiamine pyrophosphate enzyme TPP-binding" evidence="2">
    <location>
        <begin position="60"/>
        <end position="228"/>
    </location>
</feature>
<dbReference type="OrthoDB" id="9794954at2"/>
<keyword evidence="4" id="KW-1185">Reference proteome</keyword>
<organism evidence="3 4">
    <name type="scientific">Thermovibrio guaymasensis</name>
    <dbReference type="NCBI Taxonomy" id="240167"/>
    <lineage>
        <taxon>Bacteria</taxon>
        <taxon>Pseudomonadati</taxon>
        <taxon>Aquificota</taxon>
        <taxon>Aquificia</taxon>
        <taxon>Desulfurobacteriales</taxon>
        <taxon>Desulfurobacteriaceae</taxon>
        <taxon>Thermovibrio</taxon>
    </lineage>
</organism>
<proteinExistence type="predicted"/>
<dbReference type="AlphaFoldDB" id="A0A420W6T4"/>
<dbReference type="RefSeq" id="WP_121171033.1">
    <property type="nucleotide sequence ID" value="NZ_RBIE01000002.1"/>
</dbReference>
<protein>
    <submittedName>
        <fullName evidence="3">Pyruvate ferredoxin oxidoreductase beta subunit</fullName>
    </submittedName>
</protein>
<name>A0A420W6T4_9BACT</name>
<accession>A0A420W6T4</accession>
<dbReference type="PANTHER" id="PTHR42897:SF2">
    <property type="entry name" value="PYRUVATE SYNTHASE SUBUNIT PORB"/>
    <property type="match status" value="1"/>
</dbReference>
<dbReference type="InterPro" id="IPR029061">
    <property type="entry name" value="THDP-binding"/>
</dbReference>
<gene>
    <name evidence="3" type="ORF">C7457_1184</name>
</gene>
<dbReference type="Pfam" id="PF02775">
    <property type="entry name" value="TPP_enzyme_C"/>
    <property type="match status" value="1"/>
</dbReference>
<sequence>MAQVKPSEIKLPPLKKLTNYPEKLAPGHRLCAGCGASIIIRQMYMVANALGYELVWANATGCVEVCTTIYPYTSWKSPWIHNAFENAAATISGVEAAYKALKKKGRLPSDKKVKFIALGGDGGTYDIGFQSLSGALERGHDFVYVCYDNEAYMNTGIQRSSATPKYANTTTQPVGSESLGKPQHKKWLPEVAAAHGIPYVAQVSPSHWKDLMDKFKKALLTEGPAFINAFSVCPRGWRSKEEEGIKISKLAVETNYWPLFEVENGKWRITHKPKNPKPIEEYLKLQGRFKHLFKPENQDKIRELQEEVNRRWEWLNKMEELTNREG</sequence>
<dbReference type="GO" id="GO:0016491">
    <property type="term" value="F:oxidoreductase activity"/>
    <property type="evidence" value="ECO:0007669"/>
    <property type="project" value="UniProtKB-KW"/>
</dbReference>
<dbReference type="PANTHER" id="PTHR42897">
    <property type="entry name" value="PYRUVATE SYNTHASE SUBUNIT PORB"/>
    <property type="match status" value="1"/>
</dbReference>
<comment type="caution">
    <text evidence="3">The sequence shown here is derived from an EMBL/GenBank/DDBJ whole genome shotgun (WGS) entry which is preliminary data.</text>
</comment>
<evidence type="ECO:0000313" key="3">
    <source>
        <dbReference type="EMBL" id="RKQ61737.1"/>
    </source>
</evidence>
<evidence type="ECO:0000256" key="1">
    <source>
        <dbReference type="ARBA" id="ARBA00023002"/>
    </source>
</evidence>
<dbReference type="Proteomes" id="UP000280881">
    <property type="component" value="Unassembled WGS sequence"/>
</dbReference>
<dbReference type="EMBL" id="RBIE01000002">
    <property type="protein sequence ID" value="RKQ61737.1"/>
    <property type="molecule type" value="Genomic_DNA"/>
</dbReference>
<keyword evidence="3" id="KW-0670">Pyruvate</keyword>
<dbReference type="InterPro" id="IPR051479">
    <property type="entry name" value="PorB-like"/>
</dbReference>
<dbReference type="Gene3D" id="3.40.50.970">
    <property type="match status" value="2"/>
</dbReference>